<dbReference type="RefSeq" id="WP_289216355.1">
    <property type="nucleotide sequence ID" value="NZ_JAPVRC010000006.1"/>
</dbReference>
<accession>A0ABW2K3D1</accession>
<dbReference type="Proteomes" id="UP001596494">
    <property type="component" value="Unassembled WGS sequence"/>
</dbReference>
<evidence type="ECO:0000313" key="2">
    <source>
        <dbReference type="Proteomes" id="UP001596494"/>
    </source>
</evidence>
<organism evidence="1 2">
    <name type="scientific">Halobacillus campisalis</name>
    <dbReference type="NCBI Taxonomy" id="435909"/>
    <lineage>
        <taxon>Bacteria</taxon>
        <taxon>Bacillati</taxon>
        <taxon>Bacillota</taxon>
        <taxon>Bacilli</taxon>
        <taxon>Bacillales</taxon>
        <taxon>Bacillaceae</taxon>
        <taxon>Halobacillus</taxon>
    </lineage>
</organism>
<comment type="caution">
    <text evidence="1">The sequence shown here is derived from an EMBL/GenBank/DDBJ whole genome shotgun (WGS) entry which is preliminary data.</text>
</comment>
<proteinExistence type="predicted"/>
<keyword evidence="2" id="KW-1185">Reference proteome</keyword>
<dbReference type="EMBL" id="JBHTBY010000008">
    <property type="protein sequence ID" value="MFC7321238.1"/>
    <property type="molecule type" value="Genomic_DNA"/>
</dbReference>
<reference evidence="2" key="1">
    <citation type="journal article" date="2019" name="Int. J. Syst. Evol. Microbiol.">
        <title>The Global Catalogue of Microorganisms (GCM) 10K type strain sequencing project: providing services to taxonomists for standard genome sequencing and annotation.</title>
        <authorList>
            <consortium name="The Broad Institute Genomics Platform"/>
            <consortium name="The Broad Institute Genome Sequencing Center for Infectious Disease"/>
            <person name="Wu L."/>
            <person name="Ma J."/>
        </authorList>
    </citation>
    <scope>NUCLEOTIDE SEQUENCE [LARGE SCALE GENOMIC DNA]</scope>
    <source>
        <strain evidence="2">CCUG 73951</strain>
    </source>
</reference>
<evidence type="ECO:0008006" key="3">
    <source>
        <dbReference type="Google" id="ProtNLM"/>
    </source>
</evidence>
<protein>
    <recommendedName>
        <fullName evidence="3">Transposase</fullName>
    </recommendedName>
</protein>
<evidence type="ECO:0000313" key="1">
    <source>
        <dbReference type="EMBL" id="MFC7321238.1"/>
    </source>
</evidence>
<name>A0ABW2K3D1_9BACI</name>
<gene>
    <name evidence="1" type="ORF">ACFQMN_10120</name>
</gene>
<sequence>MGYILPVTHYQYQDYQQRVIPDQRNPFALDRVFKVTLDHKLKEYYKPREQDRRDSQYLRGKLHAPQTIHYKKNEKTTEMHQQVYSAVTGKGRRFSETI</sequence>